<dbReference type="Gene3D" id="3.40.309.10">
    <property type="entry name" value="Aldehyde Dehydrogenase, Chain A, domain 2"/>
    <property type="match status" value="1"/>
</dbReference>
<dbReference type="InterPro" id="IPR016162">
    <property type="entry name" value="Ald_DH_N"/>
</dbReference>
<evidence type="ECO:0000256" key="1">
    <source>
        <dbReference type="ARBA" id="ARBA00009986"/>
    </source>
</evidence>
<protein>
    <recommendedName>
        <fullName evidence="2">aldehyde dehydrogenase (NAD(+))</fullName>
        <ecNumber evidence="2">1.2.1.3</ecNumber>
    </recommendedName>
</protein>
<feature type="domain" description="Aldehyde dehydrogenase" evidence="4">
    <location>
        <begin position="139"/>
        <end position="234"/>
    </location>
</feature>
<comment type="similarity">
    <text evidence="1">Belongs to the aldehyde dehydrogenase family.</text>
</comment>
<comment type="catalytic activity">
    <reaction evidence="3">
        <text>an aldehyde + NAD(+) + H2O = a carboxylate + NADH + 2 H(+)</text>
        <dbReference type="Rhea" id="RHEA:16185"/>
        <dbReference type="ChEBI" id="CHEBI:15377"/>
        <dbReference type="ChEBI" id="CHEBI:15378"/>
        <dbReference type="ChEBI" id="CHEBI:17478"/>
        <dbReference type="ChEBI" id="CHEBI:29067"/>
        <dbReference type="ChEBI" id="CHEBI:57540"/>
        <dbReference type="ChEBI" id="CHEBI:57945"/>
        <dbReference type="EC" id="1.2.1.3"/>
    </reaction>
</comment>
<dbReference type="InterPro" id="IPR016161">
    <property type="entry name" value="Ald_DH/histidinol_DH"/>
</dbReference>
<gene>
    <name evidence="5" type="ORF">SLS63_008009</name>
</gene>
<name>A0ABR1P3K0_DIAER</name>
<keyword evidence="6" id="KW-1185">Reference proteome</keyword>
<evidence type="ECO:0000256" key="2">
    <source>
        <dbReference type="ARBA" id="ARBA00024226"/>
    </source>
</evidence>
<evidence type="ECO:0000313" key="6">
    <source>
        <dbReference type="Proteomes" id="UP001430848"/>
    </source>
</evidence>
<evidence type="ECO:0000256" key="3">
    <source>
        <dbReference type="ARBA" id="ARBA00049194"/>
    </source>
</evidence>
<comment type="caution">
    <text evidence="5">The sequence shown here is derived from an EMBL/GenBank/DDBJ whole genome shotgun (WGS) entry which is preliminary data.</text>
</comment>
<dbReference type="Gene3D" id="3.40.605.10">
    <property type="entry name" value="Aldehyde Dehydrogenase, Chain A, domain 1"/>
    <property type="match status" value="2"/>
</dbReference>
<organism evidence="5 6">
    <name type="scientific">Diaporthe eres</name>
    <name type="common">Phomopsis oblonga</name>
    <dbReference type="NCBI Taxonomy" id="83184"/>
    <lineage>
        <taxon>Eukaryota</taxon>
        <taxon>Fungi</taxon>
        <taxon>Dikarya</taxon>
        <taxon>Ascomycota</taxon>
        <taxon>Pezizomycotina</taxon>
        <taxon>Sordariomycetes</taxon>
        <taxon>Sordariomycetidae</taxon>
        <taxon>Diaporthales</taxon>
        <taxon>Diaporthaceae</taxon>
        <taxon>Diaporthe</taxon>
        <taxon>Diaporthe eres species complex</taxon>
    </lineage>
</organism>
<dbReference type="InterPro" id="IPR016163">
    <property type="entry name" value="Ald_DH_C"/>
</dbReference>
<dbReference type="PANTHER" id="PTHR11699">
    <property type="entry name" value="ALDEHYDE DEHYDROGENASE-RELATED"/>
    <property type="match status" value="1"/>
</dbReference>
<dbReference type="InterPro" id="IPR015590">
    <property type="entry name" value="Aldehyde_DH_dom"/>
</dbReference>
<evidence type="ECO:0000313" key="5">
    <source>
        <dbReference type="EMBL" id="KAK7725555.1"/>
    </source>
</evidence>
<dbReference type="Proteomes" id="UP001430848">
    <property type="component" value="Unassembled WGS sequence"/>
</dbReference>
<dbReference type="EMBL" id="JAKNSF020000048">
    <property type="protein sequence ID" value="KAK7725555.1"/>
    <property type="molecule type" value="Genomic_DNA"/>
</dbReference>
<evidence type="ECO:0000259" key="4">
    <source>
        <dbReference type="Pfam" id="PF00171"/>
    </source>
</evidence>
<proteinExistence type="inferred from homology"/>
<reference evidence="5 6" key="1">
    <citation type="submission" date="2024-02" db="EMBL/GenBank/DDBJ databases">
        <title>De novo assembly and annotation of 12 fungi associated with fruit tree decline syndrome in Ontario, Canada.</title>
        <authorList>
            <person name="Sulman M."/>
            <person name="Ellouze W."/>
            <person name="Ilyukhin E."/>
        </authorList>
    </citation>
    <scope>NUCLEOTIDE SEQUENCE [LARGE SCALE GENOMIC DNA]</scope>
    <source>
        <strain evidence="5 6">M169</strain>
    </source>
</reference>
<dbReference type="Pfam" id="PF00171">
    <property type="entry name" value="Aldedh"/>
    <property type="match status" value="1"/>
</dbReference>
<dbReference type="EC" id="1.2.1.3" evidence="2"/>
<sequence length="242" mass="26955">MSANIKTTSPSTNRVVCELAATSLQQAKEIAKQSNAAFKSFSRVPLEKRREIVVKALALIQERKIELGRELSEQMGRPISFSHKEIETMQKWADYLLEIAEAALSPIPGRPEPGFKRSIKKIPVGPTLIVFAWNTPLVVMKEETFGPVIPVAKVAHDDEAVKLMNDTDYGLTASVWTKDIPRGEELLEQLEAGTVFLNRCDYPNPDLSWTGWKKSGLGCTLGPRGFDAFVKLKSHHIKENQA</sequence>
<dbReference type="SUPFAM" id="SSF53720">
    <property type="entry name" value="ALDH-like"/>
    <property type="match status" value="2"/>
</dbReference>
<accession>A0ABR1P3K0</accession>